<feature type="domain" description="PapC N-terminal" evidence="10">
    <location>
        <begin position="69"/>
        <end position="202"/>
    </location>
</feature>
<dbReference type="InterPro" id="IPR043142">
    <property type="entry name" value="PapC-like_C_sf"/>
</dbReference>
<dbReference type="GO" id="GO:0015473">
    <property type="term" value="F:fimbrial usher porin activity"/>
    <property type="evidence" value="ECO:0007669"/>
    <property type="project" value="InterPro"/>
</dbReference>
<evidence type="ECO:0000259" key="9">
    <source>
        <dbReference type="Pfam" id="PF13953"/>
    </source>
</evidence>
<evidence type="ECO:0000256" key="6">
    <source>
        <dbReference type="ARBA" id="ARBA00022729"/>
    </source>
</evidence>
<evidence type="ECO:0000313" key="11">
    <source>
        <dbReference type="EMBL" id="NWB86072.1"/>
    </source>
</evidence>
<name>A0A7Y8BSV7_9PSED</name>
<sequence>MVLPWPVTKRPFCSRRCDVGSLGKPAPVSRLAKVLAPRRGLVSGLGVAVLLGLGEPVAAEKKDDAADAEFDLSVLSERGLDPQVADYFRSAPRFREGAQRVTLELNGKRLGLAELRFDRDGELCFTSGLLDKAGLKRPDVGADADEDACHAFVREYPQTQVILRPNSEEVVLLVPTQALRGPELDSGVYARGGTAGLLNYEVLGFDTRSRQGGGRFFSATTEAGFNAGDWIVRSRQLHVSNDGQEQTEHLYAYAQRDFRPWQTTFQAGQINSAGPVFAGVRLSGVQFMPDGAQRGQAGRGVLVEGVAFDASRVEVRQSGALIHTSLVPQGPFSLGGLPLLNGTSDLEVRVIGQSGSERRFVVPAASFPGATAVQPGYYMALGRLRGATGRGEEPPLLATGSGTWGLGEATSFSAGLLGSDDYRASGWALDSRLWQQVGVGLRNSLSHDTRRSLAGSQNSLSLNSPLGAGVDLDLSATLRSAGYRDLLQIGEVGLADDPGSRFKHQYTAALGWSAPQLGGFSLGYSRSVMFDGSLSRRLHGTWSKSYRYASLSLSVDSDVGSGGDRHAVDSGLGLRLGVSVPLGGDRRISSYLNRRGERLDIGGDYRERVNDTLSYDLGLEQDLKGDRQITRGNLNLMPRYTQVGLGVTRSDSSSSYSGHLSGGLALHEGGLTFSPYAIQETFGVVSVGDLSGARITTPQGPVWTDFSGQAVVAGLPAYRSSQLEVDTRSLPRRIDLRNGTKSLEAGRGSFNRVDFAVVKVRRLLLKVTDENAEPLPQGASVFSEDKAFLTTVVGGGMIFLSDVEAGQRLTIRRADHTACTLPVEIPESADSDRLYETATAVCRASQPYGRPL</sequence>
<dbReference type="InterPro" id="IPR037224">
    <property type="entry name" value="PapC_N_sf"/>
</dbReference>
<feature type="domain" description="PapC-like C-terminal" evidence="9">
    <location>
        <begin position="764"/>
        <end position="827"/>
    </location>
</feature>
<evidence type="ECO:0000256" key="8">
    <source>
        <dbReference type="ARBA" id="ARBA00023237"/>
    </source>
</evidence>
<dbReference type="SUPFAM" id="SSF141729">
    <property type="entry name" value="FimD N-terminal domain-like"/>
    <property type="match status" value="1"/>
</dbReference>
<evidence type="ECO:0000256" key="5">
    <source>
        <dbReference type="ARBA" id="ARBA00022692"/>
    </source>
</evidence>
<keyword evidence="5" id="KW-0812">Transmembrane</keyword>
<dbReference type="InterPro" id="IPR025885">
    <property type="entry name" value="PapC_N"/>
</dbReference>
<dbReference type="Gene3D" id="2.60.40.3110">
    <property type="match status" value="1"/>
</dbReference>
<dbReference type="Pfam" id="PF00577">
    <property type="entry name" value="Usher"/>
    <property type="match status" value="1"/>
</dbReference>
<dbReference type="Pfam" id="PF13953">
    <property type="entry name" value="PapC_C"/>
    <property type="match status" value="1"/>
</dbReference>
<keyword evidence="3" id="KW-0813">Transport</keyword>
<evidence type="ECO:0000256" key="7">
    <source>
        <dbReference type="ARBA" id="ARBA00023136"/>
    </source>
</evidence>
<comment type="subcellular location">
    <subcellularLocation>
        <location evidence="1">Cell outer membrane</location>
        <topology evidence="1">Multi-pass membrane protein</topology>
    </subcellularLocation>
</comment>
<dbReference type="GO" id="GO:0009279">
    <property type="term" value="C:cell outer membrane"/>
    <property type="evidence" value="ECO:0007669"/>
    <property type="project" value="UniProtKB-SubCell"/>
</dbReference>
<gene>
    <name evidence="11" type="ORF">HX830_14425</name>
</gene>
<accession>A0A7Y8BSV7</accession>
<evidence type="ECO:0000256" key="3">
    <source>
        <dbReference type="ARBA" id="ARBA00022448"/>
    </source>
</evidence>
<dbReference type="Pfam" id="PF13954">
    <property type="entry name" value="PapC_N"/>
    <property type="match status" value="1"/>
</dbReference>
<evidence type="ECO:0000256" key="4">
    <source>
        <dbReference type="ARBA" id="ARBA00022452"/>
    </source>
</evidence>
<dbReference type="Gene3D" id="3.10.20.410">
    <property type="match status" value="1"/>
</dbReference>
<dbReference type="EMBL" id="JACAQA010000009">
    <property type="protein sequence ID" value="NWB86072.1"/>
    <property type="molecule type" value="Genomic_DNA"/>
</dbReference>
<comment type="similarity">
    <text evidence="2">Belongs to the fimbrial export usher family.</text>
</comment>
<keyword evidence="6" id="KW-0732">Signal</keyword>
<dbReference type="PANTHER" id="PTHR30451:SF8">
    <property type="entry name" value="FIMBRIAL USHER PROTEIN"/>
    <property type="match status" value="1"/>
</dbReference>
<comment type="caution">
    <text evidence="11">The sequence shown here is derived from an EMBL/GenBank/DDBJ whole genome shotgun (WGS) entry which is preliminary data.</text>
</comment>
<keyword evidence="4" id="KW-1134">Transmembrane beta strand</keyword>
<dbReference type="Gene3D" id="2.60.40.2610">
    <property type="entry name" value="Outer membrane usher protein FimD, plug domain"/>
    <property type="match status" value="1"/>
</dbReference>
<protein>
    <submittedName>
        <fullName evidence="11">Fimbria/pilus outer membrane usher protein</fullName>
    </submittedName>
</protein>
<dbReference type="GO" id="GO:0009297">
    <property type="term" value="P:pilus assembly"/>
    <property type="evidence" value="ECO:0007669"/>
    <property type="project" value="InterPro"/>
</dbReference>
<organism evidence="11 12">
    <name type="scientific">Pseudomonas gingeri</name>
    <dbReference type="NCBI Taxonomy" id="117681"/>
    <lineage>
        <taxon>Bacteria</taxon>
        <taxon>Pseudomonadati</taxon>
        <taxon>Pseudomonadota</taxon>
        <taxon>Gammaproteobacteria</taxon>
        <taxon>Pseudomonadales</taxon>
        <taxon>Pseudomonadaceae</taxon>
        <taxon>Pseudomonas</taxon>
    </lineage>
</organism>
<keyword evidence="7" id="KW-0472">Membrane</keyword>
<dbReference type="InterPro" id="IPR042186">
    <property type="entry name" value="FimD_plug_dom"/>
</dbReference>
<evidence type="ECO:0000313" key="12">
    <source>
        <dbReference type="Proteomes" id="UP000522864"/>
    </source>
</evidence>
<evidence type="ECO:0000259" key="10">
    <source>
        <dbReference type="Pfam" id="PF13954"/>
    </source>
</evidence>
<dbReference type="PANTHER" id="PTHR30451">
    <property type="entry name" value="OUTER MEMBRANE USHER PROTEIN"/>
    <property type="match status" value="1"/>
</dbReference>
<dbReference type="Proteomes" id="UP000522864">
    <property type="component" value="Unassembled WGS sequence"/>
</dbReference>
<reference evidence="11 12" key="1">
    <citation type="submission" date="2020-04" db="EMBL/GenBank/DDBJ databases">
        <title>Molecular characterization of pseudomonads from Agaricus bisporus reveal novel blotch 2 pathogens in Western Europe.</title>
        <authorList>
            <person name="Taparia T."/>
            <person name="Krijger M."/>
            <person name="Haynes E."/>
            <person name="Elpinstone J.G."/>
            <person name="Noble R."/>
            <person name="Van Der Wolf J."/>
        </authorList>
    </citation>
    <scope>NUCLEOTIDE SEQUENCE [LARGE SCALE GENOMIC DNA]</scope>
    <source>
        <strain evidence="11 12">G9001</strain>
    </source>
</reference>
<dbReference type="InterPro" id="IPR000015">
    <property type="entry name" value="Fimb_usher"/>
</dbReference>
<evidence type="ECO:0000256" key="1">
    <source>
        <dbReference type="ARBA" id="ARBA00004571"/>
    </source>
</evidence>
<dbReference type="InterPro" id="IPR025949">
    <property type="entry name" value="PapC-like_C"/>
</dbReference>
<dbReference type="Gene3D" id="2.60.40.2070">
    <property type="match status" value="1"/>
</dbReference>
<dbReference type="AlphaFoldDB" id="A0A7Y8BSV7"/>
<keyword evidence="8" id="KW-0998">Cell outer membrane</keyword>
<evidence type="ECO:0000256" key="2">
    <source>
        <dbReference type="ARBA" id="ARBA00008064"/>
    </source>
</evidence>
<proteinExistence type="inferred from homology"/>